<dbReference type="Proteomes" id="UP000198362">
    <property type="component" value="Unassembled WGS sequence"/>
</dbReference>
<proteinExistence type="predicted"/>
<dbReference type="Gene3D" id="3.40.50.150">
    <property type="entry name" value="Vaccinia Virus protein VP39"/>
    <property type="match status" value="1"/>
</dbReference>
<reference evidence="1 2" key="1">
    <citation type="submission" date="2017-06" db="EMBL/GenBank/DDBJ databases">
        <authorList>
            <person name="Kim H.J."/>
            <person name="Triplett B.A."/>
        </authorList>
    </citation>
    <scope>NUCLEOTIDE SEQUENCE [LARGE SCALE GENOMIC DNA]</scope>
    <source>
        <strain evidence="1 2">CGMCC 4.5593</strain>
    </source>
</reference>
<dbReference type="AlphaFoldDB" id="A0A239P3M3"/>
<evidence type="ECO:0000313" key="1">
    <source>
        <dbReference type="EMBL" id="SNT61685.1"/>
    </source>
</evidence>
<protein>
    <recommendedName>
        <fullName evidence="3">Methyltransferase domain-containing protein</fullName>
    </recommendedName>
</protein>
<dbReference type="SUPFAM" id="SSF53335">
    <property type="entry name" value="S-adenosyl-L-methionine-dependent methyltransferases"/>
    <property type="match status" value="1"/>
</dbReference>
<organism evidence="1 2">
    <name type="scientific">Asanoa hainanensis</name>
    <dbReference type="NCBI Taxonomy" id="560556"/>
    <lineage>
        <taxon>Bacteria</taxon>
        <taxon>Bacillati</taxon>
        <taxon>Actinomycetota</taxon>
        <taxon>Actinomycetes</taxon>
        <taxon>Micromonosporales</taxon>
        <taxon>Micromonosporaceae</taxon>
        <taxon>Asanoa</taxon>
    </lineage>
</organism>
<keyword evidence="2" id="KW-1185">Reference proteome</keyword>
<dbReference type="EMBL" id="FZPH01000013">
    <property type="protein sequence ID" value="SNT61685.1"/>
    <property type="molecule type" value="Genomic_DNA"/>
</dbReference>
<dbReference type="InterPro" id="IPR029063">
    <property type="entry name" value="SAM-dependent_MTases_sf"/>
</dbReference>
<accession>A0A239P3M3</accession>
<gene>
    <name evidence="1" type="ORF">SAMN05421812_113169</name>
</gene>
<evidence type="ECO:0000313" key="2">
    <source>
        <dbReference type="Proteomes" id="UP000198362"/>
    </source>
</evidence>
<name>A0A239P3M3_9ACTN</name>
<dbReference type="RefSeq" id="WP_089253587.1">
    <property type="nucleotide sequence ID" value="NZ_FZPH01000013.1"/>
</dbReference>
<dbReference type="OrthoDB" id="8163513at2"/>
<evidence type="ECO:0008006" key="3">
    <source>
        <dbReference type="Google" id="ProtNLM"/>
    </source>
</evidence>
<sequence>MARDWVDWHTGYADPTSTISRRLVAVQEQIRLALDTAPPGRMSVVSLCAGEGRDLLGVLEDHPRAADVDARLVELDPILADRARAAAATLPARVEVLQADAALTDSYTGAVPAQVVLFCGIFGNISDADIAATIAAAPEFTAPGGIVIWTRHRREPDLVPQLLAWFAAAGFEPLSVSPPDVDYGVGAHRNTGPSRPLTPGRSLFTFQR</sequence>